<comment type="caution">
    <text evidence="1">The sequence shown here is derived from an EMBL/GenBank/DDBJ whole genome shotgun (WGS) entry which is preliminary data.</text>
</comment>
<sequence length="399" mass="46832">MKVIATWIETEDYIKLSLWSIIEGEEKLKVDKEYEDFRLNYKLYPKEADEFSYPRLAISDSKHLVLHLKNPHKNNKYNIDVYNLKTKKQNKLNAPDFEGEMDSWNFVENDDFVVVKGKPVYRAYIFSNDNIDTDKWNCKRVIELQYFAWSYIDFNGKLFLTIDSTLILTQWSLKELILEQQYMLETPKRCRIVQNSNATLLVIQESEISFIYSMELGMRLSRVEEPDSMIYFIGPNIGERIIIISTWGGNCKIINPYSPYSRGNLRDATELLESAKINIDRPYVIKYDKIIGLDVQSEEQEKSSPLCIRPLIESNWIKHLRDKLGDCDTFGSPYEATRVKEEVKRAKEIIQETVKSGRMIEERVDYTSREAIPAIKIKGALLEWDLRVDIDYDGDYLKL</sequence>
<organism evidence="1 2">
    <name type="scientific">Acaulospora colombiana</name>
    <dbReference type="NCBI Taxonomy" id="27376"/>
    <lineage>
        <taxon>Eukaryota</taxon>
        <taxon>Fungi</taxon>
        <taxon>Fungi incertae sedis</taxon>
        <taxon>Mucoromycota</taxon>
        <taxon>Glomeromycotina</taxon>
        <taxon>Glomeromycetes</taxon>
        <taxon>Diversisporales</taxon>
        <taxon>Acaulosporaceae</taxon>
        <taxon>Acaulospora</taxon>
    </lineage>
</organism>
<evidence type="ECO:0000313" key="1">
    <source>
        <dbReference type="EMBL" id="CAG8641888.1"/>
    </source>
</evidence>
<proteinExistence type="predicted"/>
<accession>A0ACA9N8M8</accession>
<feature type="non-terminal residue" evidence="1">
    <location>
        <position position="399"/>
    </location>
</feature>
<reference evidence="1" key="1">
    <citation type="submission" date="2021-06" db="EMBL/GenBank/DDBJ databases">
        <authorList>
            <person name="Kallberg Y."/>
            <person name="Tangrot J."/>
            <person name="Rosling A."/>
        </authorList>
    </citation>
    <scope>NUCLEOTIDE SEQUENCE</scope>
    <source>
        <strain evidence="1">CL356</strain>
    </source>
</reference>
<dbReference type="Proteomes" id="UP000789525">
    <property type="component" value="Unassembled WGS sequence"/>
</dbReference>
<evidence type="ECO:0000313" key="2">
    <source>
        <dbReference type="Proteomes" id="UP000789525"/>
    </source>
</evidence>
<gene>
    <name evidence="1" type="ORF">ACOLOM_LOCUS7965</name>
</gene>
<protein>
    <submittedName>
        <fullName evidence="1">452_t:CDS:1</fullName>
    </submittedName>
</protein>
<name>A0ACA9N8M8_9GLOM</name>
<keyword evidence="2" id="KW-1185">Reference proteome</keyword>
<dbReference type="EMBL" id="CAJVPT010019538">
    <property type="protein sequence ID" value="CAG8641888.1"/>
    <property type="molecule type" value="Genomic_DNA"/>
</dbReference>